<dbReference type="GO" id="GO:0016705">
    <property type="term" value="F:oxidoreductase activity, acting on paired donors, with incorporation or reduction of molecular oxygen"/>
    <property type="evidence" value="ECO:0007669"/>
    <property type="project" value="InterPro"/>
</dbReference>
<dbReference type="AlphaFoldDB" id="A0AA49KFF7"/>
<evidence type="ECO:0000256" key="2">
    <source>
        <dbReference type="ARBA" id="ARBA00022723"/>
    </source>
</evidence>
<dbReference type="PANTHER" id="PTHR47955">
    <property type="entry name" value="CYTOCHROME P450 FAMILY 71 PROTEIN"/>
    <property type="match status" value="1"/>
</dbReference>
<name>A0AA49KFF7_MORAL</name>
<proteinExistence type="evidence at transcript level"/>
<protein>
    <submittedName>
        <fullName evidence="6">Cytochrome P450 71BG22</fullName>
    </submittedName>
</protein>
<dbReference type="GO" id="GO:0020037">
    <property type="term" value="F:heme binding"/>
    <property type="evidence" value="ECO:0007669"/>
    <property type="project" value="InterPro"/>
</dbReference>
<dbReference type="GO" id="GO:0005506">
    <property type="term" value="F:iron ion binding"/>
    <property type="evidence" value="ECO:0007669"/>
    <property type="project" value="InterPro"/>
</dbReference>
<organism evidence="6">
    <name type="scientific">Morus alba</name>
    <name type="common">White mulberry</name>
    <dbReference type="NCBI Taxonomy" id="3498"/>
    <lineage>
        <taxon>Eukaryota</taxon>
        <taxon>Viridiplantae</taxon>
        <taxon>Streptophyta</taxon>
        <taxon>Embryophyta</taxon>
        <taxon>Tracheophyta</taxon>
        <taxon>Spermatophyta</taxon>
        <taxon>Magnoliopsida</taxon>
        <taxon>eudicotyledons</taxon>
        <taxon>Gunneridae</taxon>
        <taxon>Pentapetalae</taxon>
        <taxon>rosids</taxon>
        <taxon>fabids</taxon>
        <taxon>Rosales</taxon>
        <taxon>Moraceae</taxon>
        <taxon>Moreae</taxon>
        <taxon>Morus</taxon>
    </lineage>
</organism>
<dbReference type="Pfam" id="PF00067">
    <property type="entry name" value="p450"/>
    <property type="match status" value="1"/>
</dbReference>
<dbReference type="CDD" id="cd11072">
    <property type="entry name" value="CYP71-like"/>
    <property type="match status" value="1"/>
</dbReference>
<dbReference type="Gene3D" id="1.10.630.10">
    <property type="entry name" value="Cytochrome P450"/>
    <property type="match status" value="1"/>
</dbReference>
<dbReference type="InterPro" id="IPR036396">
    <property type="entry name" value="Cyt_P450_sf"/>
</dbReference>
<evidence type="ECO:0000256" key="4">
    <source>
        <dbReference type="PIRSR" id="PIRSR602401-1"/>
    </source>
</evidence>
<dbReference type="EMBL" id="OQ874782">
    <property type="protein sequence ID" value="WLG17122.1"/>
    <property type="molecule type" value="mRNA"/>
</dbReference>
<evidence type="ECO:0000256" key="3">
    <source>
        <dbReference type="ARBA" id="ARBA00023004"/>
    </source>
</evidence>
<keyword evidence="5" id="KW-0503">Monooxygenase</keyword>
<dbReference type="InterPro" id="IPR002401">
    <property type="entry name" value="Cyt_P450_E_grp-I"/>
</dbReference>
<keyword evidence="5" id="KW-0560">Oxidoreductase</keyword>
<accession>A0AA49KFF7</accession>
<feature type="binding site" description="axial binding residue" evidence="4">
    <location>
        <position position="417"/>
    </location>
    <ligand>
        <name>heme</name>
        <dbReference type="ChEBI" id="CHEBI:30413"/>
    </ligand>
    <ligandPart>
        <name>Fe</name>
        <dbReference type="ChEBI" id="CHEBI:18248"/>
    </ligandPart>
</feature>
<dbReference type="GO" id="GO:0004497">
    <property type="term" value="F:monooxygenase activity"/>
    <property type="evidence" value="ECO:0007669"/>
    <property type="project" value="UniProtKB-KW"/>
</dbReference>
<comment type="cofactor">
    <cofactor evidence="4">
        <name>heme</name>
        <dbReference type="ChEBI" id="CHEBI:30413"/>
    </cofactor>
</comment>
<evidence type="ECO:0000256" key="1">
    <source>
        <dbReference type="ARBA" id="ARBA00010617"/>
    </source>
</evidence>
<gene>
    <name evidence="6" type="primary">CYP71BG22</name>
</gene>
<comment type="similarity">
    <text evidence="1 5">Belongs to the cytochrome P450 family.</text>
</comment>
<evidence type="ECO:0000313" key="6">
    <source>
        <dbReference type="EMBL" id="WLG17122.1"/>
    </source>
</evidence>
<keyword evidence="4 5" id="KW-0349">Heme</keyword>
<sequence>MMSNTEPPSPRGFPIIGHLHLVTDMPHHSFARLAERLGPVVLLRLGRVPTIIISSARHAGLVLKTHDHVFASRPQLVAAQYLSFGCSDVTFSRYGPYWRQARKICVSELLSHKRVNSFRLVRSEEMNRMLTHLSSSGSDDPVDMSKVFFTLANDILCRVAFGRRFIKKEGQNRHLTGVLTEAQELFGGFCAGDFYPEWQYWVDWVTGFKKRLEKNLEDLREVCEEIIQEHVERSTDRISSTNGEDFVDVLLRVQQREDLEVPITDDNLKALVLDMFVAGTDTTSAVLEWTMTELVRHPRVMKKAQEEVRKIVGSSGKVDESHLQHLHYMKAVVKETMRLHPPVPLLVPRESMEDCVLDGYEIPAKTRVLINSYAIGRDPKSWDDPLNYDPERFENHNMDFKDQDFKFLPFGGGRRGCPGYAFGLATMELALALLLYHFDWELPQGVGADDVNLDEIFGLATRKKTPLILVPTANKDYKF</sequence>
<dbReference type="InterPro" id="IPR017972">
    <property type="entry name" value="Cyt_P450_CS"/>
</dbReference>
<dbReference type="PROSITE" id="PS00086">
    <property type="entry name" value="CYTOCHROME_P450"/>
    <property type="match status" value="1"/>
</dbReference>
<dbReference type="InterPro" id="IPR001128">
    <property type="entry name" value="Cyt_P450"/>
</dbReference>
<keyword evidence="3 4" id="KW-0408">Iron</keyword>
<evidence type="ECO:0000256" key="5">
    <source>
        <dbReference type="RuleBase" id="RU000461"/>
    </source>
</evidence>
<dbReference type="SUPFAM" id="SSF48264">
    <property type="entry name" value="Cytochrome P450"/>
    <property type="match status" value="1"/>
</dbReference>
<dbReference type="FunFam" id="1.10.630.10:FF:000011">
    <property type="entry name" value="Cytochrome P450 83B1"/>
    <property type="match status" value="1"/>
</dbReference>
<keyword evidence="2 4" id="KW-0479">Metal-binding</keyword>
<reference evidence="6" key="1">
    <citation type="submission" date="2023-04" db="EMBL/GenBank/DDBJ databases">
        <authorList>
            <person name="Wan J."/>
            <person name="Fan J."/>
            <person name="Ouzhen Z."/>
            <person name="Wei y."/>
        </authorList>
    </citation>
    <scope>NUCLEOTIDE SEQUENCE</scope>
    <source>
        <tissue evidence="6">Leaf</tissue>
    </source>
</reference>
<dbReference type="PRINTS" id="PR00385">
    <property type="entry name" value="P450"/>
</dbReference>
<dbReference type="PRINTS" id="PR00463">
    <property type="entry name" value="EP450I"/>
</dbReference>